<dbReference type="EMBL" id="SKBU01000022">
    <property type="protein sequence ID" value="TCJ15723.1"/>
    <property type="molecule type" value="Genomic_DNA"/>
</dbReference>
<dbReference type="PANTHER" id="PTHR43434">
    <property type="entry name" value="PHOSPHOGLYCOLATE PHOSPHATASE"/>
    <property type="match status" value="1"/>
</dbReference>
<proteinExistence type="predicted"/>
<dbReference type="SUPFAM" id="SSF56784">
    <property type="entry name" value="HAD-like"/>
    <property type="match status" value="1"/>
</dbReference>
<dbReference type="InterPro" id="IPR006439">
    <property type="entry name" value="HAD-SF_hydro_IA"/>
</dbReference>
<dbReference type="InterPro" id="IPR023198">
    <property type="entry name" value="PGP-like_dom2"/>
</dbReference>
<comment type="caution">
    <text evidence="1">The sequence shown here is derived from an EMBL/GenBank/DDBJ whole genome shotgun (WGS) entry which is preliminary data.</text>
</comment>
<dbReference type="Proteomes" id="UP000295244">
    <property type="component" value="Unassembled WGS sequence"/>
</dbReference>
<dbReference type="PRINTS" id="PR00413">
    <property type="entry name" value="HADHALOGNASE"/>
</dbReference>
<dbReference type="GO" id="GO:0005829">
    <property type="term" value="C:cytosol"/>
    <property type="evidence" value="ECO:0007669"/>
    <property type="project" value="TreeGrafter"/>
</dbReference>
<dbReference type="NCBIfam" id="TIGR01549">
    <property type="entry name" value="HAD-SF-IA-v1"/>
    <property type="match status" value="1"/>
</dbReference>
<dbReference type="SFLD" id="SFLDG01135">
    <property type="entry name" value="C1.5.6:_HAD__Beta-PGM__Phospha"/>
    <property type="match status" value="1"/>
</dbReference>
<dbReference type="InterPro" id="IPR023214">
    <property type="entry name" value="HAD_sf"/>
</dbReference>
<dbReference type="AlphaFoldDB" id="A0A4R1BF35"/>
<protein>
    <submittedName>
        <fullName evidence="1">HAD family hydrolase</fullName>
    </submittedName>
</protein>
<reference evidence="1 2" key="1">
    <citation type="submission" date="2019-03" db="EMBL/GenBank/DDBJ databases">
        <title>Whole genome sequence of a novel Rubrobacter taiwanensis strain, isolated from Yellowstone National Park.</title>
        <authorList>
            <person name="Freed S."/>
            <person name="Ramaley R.F."/>
            <person name="Kyndt J.A."/>
        </authorList>
    </citation>
    <scope>NUCLEOTIDE SEQUENCE [LARGE SCALE GENOMIC DNA]</scope>
    <source>
        <strain evidence="1 2">Yellowstone</strain>
    </source>
</reference>
<evidence type="ECO:0000313" key="1">
    <source>
        <dbReference type="EMBL" id="TCJ15723.1"/>
    </source>
</evidence>
<dbReference type="InterPro" id="IPR036412">
    <property type="entry name" value="HAD-like_sf"/>
</dbReference>
<dbReference type="SFLD" id="SFLDS00003">
    <property type="entry name" value="Haloacid_Dehalogenase"/>
    <property type="match status" value="1"/>
</dbReference>
<dbReference type="InterPro" id="IPR041492">
    <property type="entry name" value="HAD_2"/>
</dbReference>
<dbReference type="PANTHER" id="PTHR43434:SF1">
    <property type="entry name" value="PHOSPHOGLYCOLATE PHOSPHATASE"/>
    <property type="match status" value="1"/>
</dbReference>
<dbReference type="GO" id="GO:0006281">
    <property type="term" value="P:DNA repair"/>
    <property type="evidence" value="ECO:0007669"/>
    <property type="project" value="TreeGrafter"/>
</dbReference>
<dbReference type="SFLD" id="SFLDG01129">
    <property type="entry name" value="C1.5:_HAD__Beta-PGM__Phosphata"/>
    <property type="match status" value="1"/>
</dbReference>
<accession>A0A4R1BF35</accession>
<name>A0A4R1BF35_9ACTN</name>
<dbReference type="GO" id="GO:0008967">
    <property type="term" value="F:phosphoglycolate phosphatase activity"/>
    <property type="evidence" value="ECO:0007669"/>
    <property type="project" value="TreeGrafter"/>
</dbReference>
<gene>
    <name evidence="1" type="ORF">E0L93_12035</name>
</gene>
<keyword evidence="1" id="KW-0378">Hydrolase</keyword>
<keyword evidence="2" id="KW-1185">Reference proteome</keyword>
<dbReference type="Gene3D" id="3.40.50.1000">
    <property type="entry name" value="HAD superfamily/HAD-like"/>
    <property type="match status" value="1"/>
</dbReference>
<dbReference type="Pfam" id="PF13419">
    <property type="entry name" value="HAD_2"/>
    <property type="match status" value="1"/>
</dbReference>
<dbReference type="InterPro" id="IPR050155">
    <property type="entry name" value="HAD-like_hydrolase_sf"/>
</dbReference>
<organism evidence="1 2">
    <name type="scientific">Rubrobacter taiwanensis</name>
    <dbReference type="NCBI Taxonomy" id="185139"/>
    <lineage>
        <taxon>Bacteria</taxon>
        <taxon>Bacillati</taxon>
        <taxon>Actinomycetota</taxon>
        <taxon>Rubrobacteria</taxon>
        <taxon>Rubrobacterales</taxon>
        <taxon>Rubrobacteraceae</taxon>
        <taxon>Rubrobacter</taxon>
    </lineage>
</organism>
<sequence length="236" mass="25671">MGCPGAALPEPRLNLKAVLFDFDGTLVDTTELIYRSMRHASREVLGRELPREVLMRNVGQPLFRQMRLLDPERAAELLEVYTRHNEEIHDEAIREFPGVPGALERLRGAGYRIAVVTSKRRPTVKLALRVFPELDELVEEFVTMEDTAEHKPHPAPLLRALELLGGIPPKEAAYVGDSPYDIAAARAAGVLGVGVSWGAFSAAELRAAGPDALFGDVGSAAEFLLGLGRGRAGESL</sequence>
<dbReference type="Gene3D" id="1.10.150.240">
    <property type="entry name" value="Putative phosphatase, domain 2"/>
    <property type="match status" value="1"/>
</dbReference>
<evidence type="ECO:0000313" key="2">
    <source>
        <dbReference type="Proteomes" id="UP000295244"/>
    </source>
</evidence>
<dbReference type="NCBIfam" id="TIGR01509">
    <property type="entry name" value="HAD-SF-IA-v3"/>
    <property type="match status" value="1"/>
</dbReference>
<dbReference type="OrthoDB" id="9797743at2"/>